<dbReference type="InterPro" id="IPR003607">
    <property type="entry name" value="HD/PDEase_dom"/>
</dbReference>
<dbReference type="GO" id="GO:0016740">
    <property type="term" value="F:transferase activity"/>
    <property type="evidence" value="ECO:0007669"/>
    <property type="project" value="UniProtKB-KW"/>
</dbReference>
<dbReference type="InterPro" id="IPR021812">
    <property type="entry name" value="DUF3391"/>
</dbReference>
<dbReference type="Pfam" id="PF11871">
    <property type="entry name" value="DUF3391"/>
    <property type="match status" value="1"/>
</dbReference>
<dbReference type="Proteomes" id="UP000580856">
    <property type="component" value="Unassembled WGS sequence"/>
</dbReference>
<keyword evidence="4" id="KW-1185">Reference proteome</keyword>
<dbReference type="Pfam" id="PF13487">
    <property type="entry name" value="HD_5"/>
    <property type="match status" value="1"/>
</dbReference>
<dbReference type="AlphaFoldDB" id="A0A846QJH5"/>
<feature type="domain" description="HD-GYP" evidence="2">
    <location>
        <begin position="133"/>
        <end position="329"/>
    </location>
</feature>
<dbReference type="NCBIfam" id="TIGR00277">
    <property type="entry name" value="HDIG"/>
    <property type="match status" value="1"/>
</dbReference>
<evidence type="ECO:0000259" key="1">
    <source>
        <dbReference type="PROSITE" id="PS51831"/>
    </source>
</evidence>
<accession>A0A846QJH5</accession>
<dbReference type="Gene3D" id="1.10.3210.10">
    <property type="entry name" value="Hypothetical protein af1432"/>
    <property type="match status" value="1"/>
</dbReference>
<protein>
    <submittedName>
        <fullName evidence="3">Putative nucleotidyltransferase with HDIG domain</fullName>
    </submittedName>
</protein>
<name>A0A846QJH5_9BACT</name>
<dbReference type="PANTHER" id="PTHR43155:SF2">
    <property type="entry name" value="CYCLIC DI-GMP PHOSPHODIESTERASE PA4108"/>
    <property type="match status" value="1"/>
</dbReference>
<reference evidence="3 4" key="1">
    <citation type="submission" date="2020-03" db="EMBL/GenBank/DDBJ databases">
        <title>Genomic Encyclopedia of Type Strains, Phase IV (KMG-IV): sequencing the most valuable type-strain genomes for metagenomic binning, comparative biology and taxonomic classification.</title>
        <authorList>
            <person name="Goeker M."/>
        </authorList>
    </citation>
    <scope>NUCLEOTIDE SEQUENCE [LARGE SCALE GENOMIC DNA]</scope>
    <source>
        <strain evidence="3 4">DSM 24233</strain>
    </source>
</reference>
<dbReference type="RefSeq" id="WP_167941450.1">
    <property type="nucleotide sequence ID" value="NZ_JAATJA010000002.1"/>
</dbReference>
<evidence type="ECO:0000313" key="3">
    <source>
        <dbReference type="EMBL" id="NJB68378.1"/>
    </source>
</evidence>
<keyword evidence="3" id="KW-0808">Transferase</keyword>
<evidence type="ECO:0000259" key="2">
    <source>
        <dbReference type="PROSITE" id="PS51832"/>
    </source>
</evidence>
<dbReference type="InterPro" id="IPR006674">
    <property type="entry name" value="HD_domain"/>
</dbReference>
<evidence type="ECO:0000313" key="4">
    <source>
        <dbReference type="Proteomes" id="UP000580856"/>
    </source>
</evidence>
<dbReference type="EMBL" id="JAATJA010000002">
    <property type="protein sequence ID" value="NJB68378.1"/>
    <property type="molecule type" value="Genomic_DNA"/>
</dbReference>
<dbReference type="SMART" id="SM00471">
    <property type="entry name" value="HDc"/>
    <property type="match status" value="1"/>
</dbReference>
<feature type="domain" description="HD" evidence="1">
    <location>
        <begin position="155"/>
        <end position="278"/>
    </location>
</feature>
<comment type="caution">
    <text evidence="3">The sequence shown here is derived from an EMBL/GenBank/DDBJ whole genome shotgun (WGS) entry which is preliminary data.</text>
</comment>
<dbReference type="PANTHER" id="PTHR43155">
    <property type="entry name" value="CYCLIC DI-GMP PHOSPHODIESTERASE PA4108-RELATED"/>
    <property type="match status" value="1"/>
</dbReference>
<organism evidence="3 4">
    <name type="scientific">Desulfobaculum xiamenense</name>
    <dbReference type="NCBI Taxonomy" id="995050"/>
    <lineage>
        <taxon>Bacteria</taxon>
        <taxon>Pseudomonadati</taxon>
        <taxon>Thermodesulfobacteriota</taxon>
        <taxon>Desulfovibrionia</taxon>
        <taxon>Desulfovibrionales</taxon>
        <taxon>Desulfovibrionaceae</taxon>
        <taxon>Desulfobaculum</taxon>
    </lineage>
</organism>
<dbReference type="CDD" id="cd00077">
    <property type="entry name" value="HDc"/>
    <property type="match status" value="1"/>
</dbReference>
<dbReference type="SUPFAM" id="SSF109604">
    <property type="entry name" value="HD-domain/PDEase-like"/>
    <property type="match status" value="1"/>
</dbReference>
<proteinExistence type="predicted"/>
<dbReference type="PROSITE" id="PS51832">
    <property type="entry name" value="HD_GYP"/>
    <property type="match status" value="1"/>
</dbReference>
<gene>
    <name evidence="3" type="ORF">GGQ74_002051</name>
</gene>
<dbReference type="InterPro" id="IPR006675">
    <property type="entry name" value="HDIG_dom"/>
</dbReference>
<dbReference type="PROSITE" id="PS51831">
    <property type="entry name" value="HD"/>
    <property type="match status" value="1"/>
</dbReference>
<sequence length="397" mass="43957">MIRKIPVTELRPGMFVVDTGLSWMDYPYLFADEGIIESSEQVLRIAEDYTEAFIDTERGTYATLDIGDGGMAEAVTSEAGASPARVPLAMEIAHARKFYDESLTFARSFMNAVGEGGGIDYERSETFVEGVIDSVSRNPDALVSMTKLRAFDEYTYTHCINVAVLSTAFAEFRGLSRADLMDVGLAGLYHDIGKTLIPPRVLNKPGRLTESEFNIIRKHPERGLLMLRSGRPLPERVLRGVAEHHEKYNGSGYPARRRDEAIHPFARIISLADVYDALTSRRVYKNGLSPHNALRIMYGMRGQDFHPGSVERFIKFIGIYPVGALVRLDNGMHAVVCGSNSASPLLPEVIVAFDRDMRPVERMRVDMAAQAAGAVPVAIEACLEPADYGIRTEEYLG</sequence>
<dbReference type="InterPro" id="IPR037522">
    <property type="entry name" value="HD_GYP_dom"/>
</dbReference>